<evidence type="ECO:0000313" key="5">
    <source>
        <dbReference type="Proteomes" id="UP000316968"/>
    </source>
</evidence>
<keyword evidence="5" id="KW-1185">Reference proteome</keyword>
<evidence type="ECO:0000259" key="3">
    <source>
        <dbReference type="Pfam" id="PF11181"/>
    </source>
</evidence>
<feature type="region of interest" description="Disordered" evidence="1">
    <location>
        <begin position="385"/>
        <end position="438"/>
    </location>
</feature>
<feature type="region of interest" description="Disordered" evidence="1">
    <location>
        <begin position="237"/>
        <end position="256"/>
    </location>
</feature>
<feature type="compositionally biased region" description="Basic and acidic residues" evidence="1">
    <location>
        <begin position="385"/>
        <end position="394"/>
    </location>
</feature>
<dbReference type="RefSeq" id="WP_141446681.1">
    <property type="nucleotide sequence ID" value="NZ_CP041217.1"/>
</dbReference>
<dbReference type="Pfam" id="PF11181">
    <property type="entry name" value="YflT"/>
    <property type="match status" value="1"/>
</dbReference>
<dbReference type="PANTHER" id="PTHR38463:SF1">
    <property type="entry name" value="STRESS RESPONSE PROTEIN YSNF"/>
    <property type="match status" value="1"/>
</dbReference>
<protein>
    <submittedName>
        <fullName evidence="4">YsnF/AvaK domain-containing protein</fullName>
    </submittedName>
</protein>
<dbReference type="InterPro" id="IPR019060">
    <property type="entry name" value="DUF2382"/>
</dbReference>
<name>A0A4Y6UUR0_SACBS</name>
<evidence type="ECO:0000259" key="2">
    <source>
        <dbReference type="Pfam" id="PF09557"/>
    </source>
</evidence>
<accession>A0A4Y6UUR0</accession>
<feature type="domain" description="General stress protein 17M-like" evidence="3">
    <location>
        <begin position="6"/>
        <end position="75"/>
    </location>
</feature>
<dbReference type="Pfam" id="PF09557">
    <property type="entry name" value="DUF2382"/>
    <property type="match status" value="1"/>
</dbReference>
<dbReference type="InterPro" id="IPR052967">
    <property type="entry name" value="Stress_Response_Assoc"/>
</dbReference>
<gene>
    <name evidence="4" type="ORF">FFV09_05070</name>
</gene>
<dbReference type="OrthoDB" id="118405at2"/>
<dbReference type="KEGG" id="saca:FFV09_05070"/>
<evidence type="ECO:0000313" key="4">
    <source>
        <dbReference type="EMBL" id="QDH20288.1"/>
    </source>
</evidence>
<dbReference type="AlphaFoldDB" id="A0A4Y6UUR0"/>
<dbReference type="PANTHER" id="PTHR38463">
    <property type="entry name" value="STRESS RESPONSE PROTEIN YSNF"/>
    <property type="match status" value="1"/>
</dbReference>
<dbReference type="NCBIfam" id="TIGR02271">
    <property type="entry name" value="YsnF/AvaK domain"/>
    <property type="match status" value="1"/>
</dbReference>
<feature type="compositionally biased region" description="Basic and acidic residues" evidence="1">
    <location>
        <begin position="241"/>
        <end position="256"/>
    </location>
</feature>
<dbReference type="EMBL" id="CP041217">
    <property type="protein sequence ID" value="QDH20288.1"/>
    <property type="molecule type" value="Genomic_DNA"/>
</dbReference>
<proteinExistence type="predicted"/>
<evidence type="ECO:0000256" key="1">
    <source>
        <dbReference type="SAM" id="MobiDB-lite"/>
    </source>
</evidence>
<feature type="domain" description="DUF2382" evidence="2">
    <location>
        <begin position="284"/>
        <end position="392"/>
    </location>
</feature>
<organism evidence="4 5">
    <name type="scientific">Saccharibacillus brassicae</name>
    <dbReference type="NCBI Taxonomy" id="2583377"/>
    <lineage>
        <taxon>Bacteria</taxon>
        <taxon>Bacillati</taxon>
        <taxon>Bacillota</taxon>
        <taxon>Bacilli</taxon>
        <taxon>Bacillales</taxon>
        <taxon>Paenibacillaceae</taxon>
        <taxon>Saccharibacillus</taxon>
    </lineage>
</organism>
<dbReference type="InterPro" id="IPR025889">
    <property type="entry name" value="GSP17M-like_dom"/>
</dbReference>
<sequence>METQKVAGIFLTQREASEAIEELKRYGYDADDISVISKDHQDAAAIGEQTGTKAPEGAAGGATAGGILGGVGGLLAGLGALAIPGIGPLLAAGPIATALAGIAVGATGGGLVGGLIGLGIPEEDAKAYDQQIGGGRMLVLVDTTSDRKEEVEDIFRRHYALNHTRLGADGDNDNLTVAAPHASEREAADVHETADVRGTADVRDTVDVRGTADVRDTVDVRGTADVRDTAPLGVIDGIGQQERDSAYPADTGRDTEASLQRELEMHADHSTDRDADRDTDRDAIQLRAEQLDIDKKQVRTGEVEVRKEIVHEEKVIRVPVSHEEVVIERRAVNGEATDEQIGRDETIRIPVSEERIEVNKRSVVTGEVDVYKQEVEETRHIEETLRHEEARVEQTGHAAVDETLSGEAAERRPSAGLPSSPPATDAASLPPRSERPRR</sequence>
<dbReference type="Proteomes" id="UP000316968">
    <property type="component" value="Chromosome"/>
</dbReference>
<reference evidence="4 5" key="1">
    <citation type="submission" date="2019-06" db="EMBL/GenBank/DDBJ databases">
        <title>Saccharibacillus brassicae sp. nov., an endophytic bacterium isolated from Chinese cabbage seeds (Brassica pekinensis).</title>
        <authorList>
            <person name="Jiang L."/>
            <person name="Lee J."/>
            <person name="Kim S.W."/>
        </authorList>
    </citation>
    <scope>NUCLEOTIDE SEQUENCE [LARGE SCALE GENOMIC DNA]</scope>
    <source>
        <strain evidence="5">KCTC 43072 / ATSA2</strain>
    </source>
</reference>